<evidence type="ECO:0000313" key="1">
    <source>
        <dbReference type="EMBL" id="KAJ1193304.1"/>
    </source>
</evidence>
<comment type="caution">
    <text evidence="1">The sequence shown here is derived from an EMBL/GenBank/DDBJ whole genome shotgun (WGS) entry which is preliminary data.</text>
</comment>
<evidence type="ECO:0000313" key="2">
    <source>
        <dbReference type="Proteomes" id="UP001066276"/>
    </source>
</evidence>
<accession>A0AAV7UY75</accession>
<dbReference type="EMBL" id="JANPWB010000004">
    <property type="protein sequence ID" value="KAJ1193304.1"/>
    <property type="molecule type" value="Genomic_DNA"/>
</dbReference>
<dbReference type="AlphaFoldDB" id="A0AAV7UY75"/>
<gene>
    <name evidence="1" type="ORF">NDU88_002603</name>
</gene>
<proteinExistence type="predicted"/>
<name>A0AAV7UY75_PLEWA</name>
<keyword evidence="2" id="KW-1185">Reference proteome</keyword>
<sequence>MWATKAGKLLAWLERRDRECAWVLRVENSEQATQTTGTAITENFTDYYENLYASRTDMSAEDCKDFLRDIQLQELQKDDRDALEVEMMEEEVTLRCETYRRGRLRARM</sequence>
<protein>
    <submittedName>
        <fullName evidence="1">Uncharacterized protein</fullName>
    </submittedName>
</protein>
<dbReference type="Proteomes" id="UP001066276">
    <property type="component" value="Chromosome 2_2"/>
</dbReference>
<reference evidence="1" key="1">
    <citation type="journal article" date="2022" name="bioRxiv">
        <title>Sequencing and chromosome-scale assembly of the giantPleurodeles waltlgenome.</title>
        <authorList>
            <person name="Brown T."/>
            <person name="Elewa A."/>
            <person name="Iarovenko S."/>
            <person name="Subramanian E."/>
            <person name="Araus A.J."/>
            <person name="Petzold A."/>
            <person name="Susuki M."/>
            <person name="Suzuki K.-i.T."/>
            <person name="Hayashi T."/>
            <person name="Toyoda A."/>
            <person name="Oliveira C."/>
            <person name="Osipova E."/>
            <person name="Leigh N.D."/>
            <person name="Simon A."/>
            <person name="Yun M.H."/>
        </authorList>
    </citation>
    <scope>NUCLEOTIDE SEQUENCE</scope>
    <source>
        <strain evidence="1">20211129_DDA</strain>
        <tissue evidence="1">Liver</tissue>
    </source>
</reference>
<organism evidence="1 2">
    <name type="scientific">Pleurodeles waltl</name>
    <name type="common">Iberian ribbed newt</name>
    <dbReference type="NCBI Taxonomy" id="8319"/>
    <lineage>
        <taxon>Eukaryota</taxon>
        <taxon>Metazoa</taxon>
        <taxon>Chordata</taxon>
        <taxon>Craniata</taxon>
        <taxon>Vertebrata</taxon>
        <taxon>Euteleostomi</taxon>
        <taxon>Amphibia</taxon>
        <taxon>Batrachia</taxon>
        <taxon>Caudata</taxon>
        <taxon>Salamandroidea</taxon>
        <taxon>Salamandridae</taxon>
        <taxon>Pleurodelinae</taxon>
        <taxon>Pleurodeles</taxon>
    </lineage>
</organism>